<sequence length="61" mass="7201">MFFLFLMQMYAGEILVPNLDEIEGNSRKSEANVQAQTTCSIPFSLSAYLWLRYGMKWLYRQ</sequence>
<keyword evidence="2" id="KW-1185">Reference proteome</keyword>
<dbReference type="STRING" id="553175.POREN0001_0309"/>
<evidence type="ECO:0000313" key="2">
    <source>
        <dbReference type="Proteomes" id="UP000004295"/>
    </source>
</evidence>
<reference evidence="1 2" key="1">
    <citation type="submission" date="2009-04" db="EMBL/GenBank/DDBJ databases">
        <authorList>
            <person name="Sebastian Y."/>
            <person name="Madupu R."/>
            <person name="Durkin A.S."/>
            <person name="Torralba M."/>
            <person name="Methe B."/>
            <person name="Sutton G.G."/>
            <person name="Strausberg R.L."/>
            <person name="Nelson K.E."/>
        </authorList>
    </citation>
    <scope>NUCLEOTIDE SEQUENCE [LARGE SCALE GENOMIC DNA]</scope>
    <source>
        <strain evidence="2">ATCC 35406 / DSM 24491 / JCM 8526 / CCUG 16442 / BCRC 14492 / NCTC 13058 / HG 370</strain>
    </source>
</reference>
<dbReference type="EMBL" id="ACNN01000020">
    <property type="protein sequence ID" value="EEN82794.1"/>
    <property type="molecule type" value="Genomic_DNA"/>
</dbReference>
<protein>
    <submittedName>
        <fullName evidence="1">Uncharacterized protein</fullName>
    </submittedName>
</protein>
<evidence type="ECO:0000313" key="1">
    <source>
        <dbReference type="EMBL" id="EEN82794.1"/>
    </source>
</evidence>
<proteinExistence type="predicted"/>
<organism evidence="1 2">
    <name type="scientific">Porphyromonas endodontalis (strain ATCC 35406 / DSM 24491 / JCM 8526 / CCUG 16442 / BCRC 14492 / NCTC 13058 / HG 370)</name>
    <name type="common">Bacteroides endodontalis</name>
    <dbReference type="NCBI Taxonomy" id="553175"/>
    <lineage>
        <taxon>Bacteria</taxon>
        <taxon>Pseudomonadati</taxon>
        <taxon>Bacteroidota</taxon>
        <taxon>Bacteroidia</taxon>
        <taxon>Bacteroidales</taxon>
        <taxon>Porphyromonadaceae</taxon>
        <taxon>Porphyromonas</taxon>
    </lineage>
</organism>
<gene>
    <name evidence="1" type="ORF">POREN0001_0309</name>
</gene>
<name>C3JAS1_POREA</name>
<accession>C3JAS1</accession>
<dbReference type="AlphaFoldDB" id="C3JAS1"/>
<dbReference type="Proteomes" id="UP000004295">
    <property type="component" value="Unassembled WGS sequence"/>
</dbReference>
<comment type="caution">
    <text evidence="1">The sequence shown here is derived from an EMBL/GenBank/DDBJ whole genome shotgun (WGS) entry which is preliminary data.</text>
</comment>